<feature type="transmembrane region" description="Helical" evidence="1">
    <location>
        <begin position="65"/>
        <end position="86"/>
    </location>
</feature>
<evidence type="ECO:0000259" key="2">
    <source>
        <dbReference type="Pfam" id="PF00892"/>
    </source>
</evidence>
<keyword evidence="4" id="KW-1185">Reference proteome</keyword>
<protein>
    <submittedName>
        <fullName evidence="3">EamA family transporter</fullName>
    </submittedName>
</protein>
<reference evidence="4" key="1">
    <citation type="journal article" date="2019" name="Int. J. Syst. Evol. Microbiol.">
        <title>The Global Catalogue of Microorganisms (GCM) 10K type strain sequencing project: providing services to taxonomists for standard genome sequencing and annotation.</title>
        <authorList>
            <consortium name="The Broad Institute Genomics Platform"/>
            <consortium name="The Broad Institute Genome Sequencing Center for Infectious Disease"/>
            <person name="Wu L."/>
            <person name="Ma J."/>
        </authorList>
    </citation>
    <scope>NUCLEOTIDE SEQUENCE [LARGE SCALE GENOMIC DNA]</scope>
    <source>
        <strain evidence="4">CECT 8288</strain>
    </source>
</reference>
<gene>
    <name evidence="3" type="ORF">ACFOND_00345</name>
</gene>
<dbReference type="Proteomes" id="UP001595710">
    <property type="component" value="Unassembled WGS sequence"/>
</dbReference>
<evidence type="ECO:0000313" key="4">
    <source>
        <dbReference type="Proteomes" id="UP001595710"/>
    </source>
</evidence>
<feature type="transmembrane region" description="Helical" evidence="1">
    <location>
        <begin position="277"/>
        <end position="295"/>
    </location>
</feature>
<feature type="transmembrane region" description="Helical" evidence="1">
    <location>
        <begin position="150"/>
        <end position="173"/>
    </location>
</feature>
<name>A0ABV7WNI0_9GAMM</name>
<dbReference type="EMBL" id="JBHRYN010000002">
    <property type="protein sequence ID" value="MFC3700070.1"/>
    <property type="molecule type" value="Genomic_DNA"/>
</dbReference>
<evidence type="ECO:0000313" key="3">
    <source>
        <dbReference type="EMBL" id="MFC3700070.1"/>
    </source>
</evidence>
<feature type="transmembrane region" description="Helical" evidence="1">
    <location>
        <begin position="185"/>
        <end position="209"/>
    </location>
</feature>
<dbReference type="InterPro" id="IPR000620">
    <property type="entry name" value="EamA_dom"/>
</dbReference>
<dbReference type="SUPFAM" id="SSF103481">
    <property type="entry name" value="Multidrug resistance efflux transporter EmrE"/>
    <property type="match status" value="1"/>
</dbReference>
<keyword evidence="1" id="KW-0812">Transmembrane</keyword>
<proteinExistence type="predicted"/>
<dbReference type="InterPro" id="IPR037185">
    <property type="entry name" value="EmrE-like"/>
</dbReference>
<organism evidence="3 4">
    <name type="scientific">Reinekea marina</name>
    <dbReference type="NCBI Taxonomy" id="1310421"/>
    <lineage>
        <taxon>Bacteria</taxon>
        <taxon>Pseudomonadati</taxon>
        <taxon>Pseudomonadota</taxon>
        <taxon>Gammaproteobacteria</taxon>
        <taxon>Oceanospirillales</taxon>
        <taxon>Saccharospirillaceae</taxon>
        <taxon>Reinekea</taxon>
    </lineage>
</organism>
<keyword evidence="1" id="KW-1133">Transmembrane helix</keyword>
<comment type="caution">
    <text evidence="3">The sequence shown here is derived from an EMBL/GenBank/DDBJ whole genome shotgun (WGS) entry which is preliminary data.</text>
</comment>
<feature type="transmembrane region" description="Helical" evidence="1">
    <location>
        <begin position="106"/>
        <end position="138"/>
    </location>
</feature>
<sequence>MEWIAFTLLAALMQAVRTAGQKQLTHSMSAIVATWARYGFGFPVAIIYFILIWQGQFMALTEFTLSFYTIVLSAALFQLAATLLLVKVLSLRNFAVGTTFAKTEGIFAAIIGALIFSTTLSLLAWLAILIGVTGLVFVSLKKSSIHVKSFWNNKTFILGILAGVFFALTSLLLREASLVSVVNPIMTAAYVLMLSLGIQGLICSGLVHWQDSQNWKQLHGQANTILFVGLTGTLGSIGWYTAFSYQDAAIVKAFGQIEYIATLALTHYFFRESISRMEWLGIISVLFSVVLLLVGV</sequence>
<keyword evidence="1" id="KW-0472">Membrane</keyword>
<dbReference type="RefSeq" id="WP_377361858.1">
    <property type="nucleotide sequence ID" value="NZ_JBHRYN010000002.1"/>
</dbReference>
<accession>A0ABV7WNI0</accession>
<feature type="transmembrane region" description="Helical" evidence="1">
    <location>
        <begin position="249"/>
        <end position="270"/>
    </location>
</feature>
<feature type="transmembrane region" description="Helical" evidence="1">
    <location>
        <begin position="34"/>
        <end position="53"/>
    </location>
</feature>
<feature type="domain" description="EamA" evidence="2">
    <location>
        <begin position="3"/>
        <end position="139"/>
    </location>
</feature>
<feature type="domain" description="EamA" evidence="2">
    <location>
        <begin position="156"/>
        <end position="293"/>
    </location>
</feature>
<dbReference type="Gene3D" id="1.10.3730.20">
    <property type="match status" value="1"/>
</dbReference>
<feature type="transmembrane region" description="Helical" evidence="1">
    <location>
        <begin position="221"/>
        <end position="243"/>
    </location>
</feature>
<evidence type="ECO:0000256" key="1">
    <source>
        <dbReference type="SAM" id="Phobius"/>
    </source>
</evidence>
<dbReference type="Pfam" id="PF00892">
    <property type="entry name" value="EamA"/>
    <property type="match status" value="2"/>
</dbReference>